<dbReference type="AlphaFoldDB" id="A0A3S5YDV5"/>
<name>A0A3S5YDV5_SALER</name>
<protein>
    <submittedName>
        <fullName evidence="1">Uncharacterized protein</fullName>
    </submittedName>
</protein>
<reference evidence="1" key="1">
    <citation type="submission" date="2013-09" db="EMBL/GenBank/DDBJ databases">
        <title>Salmonella enterica subsp. IIIa serovar 18:z4:z23:-.</title>
        <authorList>
            <person name="Chen Y."/>
            <person name="Li C."/>
            <person name="Mcdermott P."/>
            <person name="Zhao S."/>
        </authorList>
    </citation>
    <scope>NUCLEOTIDE SEQUENCE [LARGE SCALE GENOMIC DNA]</scope>
    <source>
        <strain evidence="1">N26626</strain>
    </source>
</reference>
<gene>
    <name evidence="1" type="ORF">P298_04035</name>
</gene>
<accession>A0A3S5YDV5</accession>
<sequence length="44" mass="5275">MVLFQSAQRQRQVQELKTERPGIVLLEDNQLQLVQKVRRCRIIL</sequence>
<organism evidence="1">
    <name type="scientific">Salmonella enterica subsp. arizonae serovar 18:z4,z23:- str. CVM N26626</name>
    <dbReference type="NCBI Taxonomy" id="1395119"/>
    <lineage>
        <taxon>Bacteria</taxon>
        <taxon>Pseudomonadati</taxon>
        <taxon>Pseudomonadota</taxon>
        <taxon>Gammaproteobacteria</taxon>
        <taxon>Enterobacterales</taxon>
        <taxon>Enterobacteriaceae</taxon>
        <taxon>Salmonella</taxon>
    </lineage>
</organism>
<dbReference type="Proteomes" id="UP000868500">
    <property type="component" value="Unassembled WGS sequence"/>
</dbReference>
<comment type="caution">
    <text evidence="1">The sequence shown here is derived from an EMBL/GenBank/DDBJ whole genome shotgun (WGS) entry which is preliminary data.</text>
</comment>
<evidence type="ECO:0000313" key="1">
    <source>
        <dbReference type="EMBL" id="OLV92528.1"/>
    </source>
</evidence>
<dbReference type="EMBL" id="AWRC01000090">
    <property type="protein sequence ID" value="OLV92528.1"/>
    <property type="molecule type" value="Genomic_DNA"/>
</dbReference>
<proteinExistence type="predicted"/>